<proteinExistence type="predicted"/>
<organism evidence="1">
    <name type="scientific">Tanacetum cinerariifolium</name>
    <name type="common">Dalmatian daisy</name>
    <name type="synonym">Chrysanthemum cinerariifolium</name>
    <dbReference type="NCBI Taxonomy" id="118510"/>
    <lineage>
        <taxon>Eukaryota</taxon>
        <taxon>Viridiplantae</taxon>
        <taxon>Streptophyta</taxon>
        <taxon>Embryophyta</taxon>
        <taxon>Tracheophyta</taxon>
        <taxon>Spermatophyta</taxon>
        <taxon>Magnoliopsida</taxon>
        <taxon>eudicotyledons</taxon>
        <taxon>Gunneridae</taxon>
        <taxon>Pentapetalae</taxon>
        <taxon>asterids</taxon>
        <taxon>campanulids</taxon>
        <taxon>Asterales</taxon>
        <taxon>Asteraceae</taxon>
        <taxon>Asteroideae</taxon>
        <taxon>Anthemideae</taxon>
        <taxon>Anthemidinae</taxon>
        <taxon>Tanacetum</taxon>
    </lineage>
</organism>
<dbReference type="AlphaFoldDB" id="A0A699VEZ6"/>
<accession>A0A699VEZ6</accession>
<sequence length="111" mass="12350">LSEGIFTDSSYDDEGVVTDFNNLETTVNVSLTPTTRIHTIHPKTQILGDLMSAVQTTSKVNKNSEAHALISQTLEDESWVDAMQEELLQFQVQKVWILVDLPFGKKANGTK</sequence>
<dbReference type="EMBL" id="BKCJ011439372">
    <property type="protein sequence ID" value="GFD33797.1"/>
    <property type="molecule type" value="Genomic_DNA"/>
</dbReference>
<evidence type="ECO:0000313" key="1">
    <source>
        <dbReference type="EMBL" id="GFD33797.1"/>
    </source>
</evidence>
<reference evidence="1" key="1">
    <citation type="journal article" date="2019" name="Sci. Rep.">
        <title>Draft genome of Tanacetum cinerariifolium, the natural source of mosquito coil.</title>
        <authorList>
            <person name="Yamashiro T."/>
            <person name="Shiraishi A."/>
            <person name="Satake H."/>
            <person name="Nakayama K."/>
        </authorList>
    </citation>
    <scope>NUCLEOTIDE SEQUENCE</scope>
</reference>
<name>A0A699VEZ6_TANCI</name>
<comment type="caution">
    <text evidence="1">The sequence shown here is derived from an EMBL/GenBank/DDBJ whole genome shotgun (WGS) entry which is preliminary data.</text>
</comment>
<protein>
    <submittedName>
        <fullName evidence="1">Uncharacterized protein</fullName>
    </submittedName>
</protein>
<gene>
    <name evidence="1" type="ORF">Tci_905766</name>
</gene>
<feature type="non-terminal residue" evidence="1">
    <location>
        <position position="1"/>
    </location>
</feature>